<evidence type="ECO:0000313" key="1">
    <source>
        <dbReference type="EMBL" id="SVD32650.1"/>
    </source>
</evidence>
<dbReference type="InterPro" id="IPR002201">
    <property type="entry name" value="Glyco_trans_9"/>
</dbReference>
<proteinExistence type="predicted"/>
<organism evidence="1">
    <name type="scientific">marine metagenome</name>
    <dbReference type="NCBI Taxonomy" id="408172"/>
    <lineage>
        <taxon>unclassified sequences</taxon>
        <taxon>metagenomes</taxon>
        <taxon>ecological metagenomes</taxon>
    </lineage>
</organism>
<dbReference type="Gene3D" id="3.40.50.2000">
    <property type="entry name" value="Glycogen Phosphorylase B"/>
    <property type="match status" value="1"/>
</dbReference>
<reference evidence="1" key="1">
    <citation type="submission" date="2018-05" db="EMBL/GenBank/DDBJ databases">
        <authorList>
            <person name="Lanie J.A."/>
            <person name="Ng W.-L."/>
            <person name="Kazmierczak K.M."/>
            <person name="Andrzejewski T.M."/>
            <person name="Davidsen T.M."/>
            <person name="Wayne K.J."/>
            <person name="Tettelin H."/>
            <person name="Glass J.I."/>
            <person name="Rusch D."/>
            <person name="Podicherti R."/>
            <person name="Tsui H.-C.T."/>
            <person name="Winkler M.E."/>
        </authorList>
    </citation>
    <scope>NUCLEOTIDE SEQUENCE</scope>
</reference>
<sequence>DAWADYECRFQLPGRTTPDHGFTAPRWQGEALPGKTLLLHAEQGYGDTLQMIRYAPYVAERVGRISLWAPKSLRTLLATVNGVDELVAAKPPDDTFHAHLPLMSLPGVFGDSLETIPKKTPYLGNFTEINTEKPVEIGLAWAGSDNQPLDRRSVLLSELTALLSVDGVKWQSLQLGEETGQIAASDWAGMIQDSSDQLTDFAATAAVIAKLDLIICVDSAVAHLAGALGKPAWVLLSFAPDWRWGWEGESSPWYPSTRLFRQRYGETWASVGERMATAIGSLIV</sequence>
<dbReference type="SUPFAM" id="SSF53756">
    <property type="entry name" value="UDP-Glycosyltransferase/glycogen phosphorylase"/>
    <property type="match status" value="1"/>
</dbReference>
<gene>
    <name evidence="1" type="ORF">METZ01_LOCUS385504</name>
</gene>
<protein>
    <recommendedName>
        <fullName evidence="2">Glycosyltransferase family 9 (Heptosyltransferase)</fullName>
    </recommendedName>
</protein>
<dbReference type="AlphaFoldDB" id="A0A382UEI2"/>
<feature type="non-terminal residue" evidence="1">
    <location>
        <position position="1"/>
    </location>
</feature>
<dbReference type="EMBL" id="UINC01143624">
    <property type="protein sequence ID" value="SVD32650.1"/>
    <property type="molecule type" value="Genomic_DNA"/>
</dbReference>
<dbReference type="GO" id="GO:0016757">
    <property type="term" value="F:glycosyltransferase activity"/>
    <property type="evidence" value="ECO:0007669"/>
    <property type="project" value="InterPro"/>
</dbReference>
<accession>A0A382UEI2</accession>
<evidence type="ECO:0008006" key="2">
    <source>
        <dbReference type="Google" id="ProtNLM"/>
    </source>
</evidence>
<name>A0A382UEI2_9ZZZZ</name>
<dbReference type="Pfam" id="PF01075">
    <property type="entry name" value="Glyco_transf_9"/>
    <property type="match status" value="1"/>
</dbReference>